<keyword evidence="3" id="KW-1185">Reference proteome</keyword>
<feature type="region of interest" description="Disordered" evidence="1">
    <location>
        <begin position="1"/>
        <end position="42"/>
    </location>
</feature>
<comment type="caution">
    <text evidence="2">The sequence shown here is derived from an EMBL/GenBank/DDBJ whole genome shotgun (WGS) entry which is preliminary data.</text>
</comment>
<evidence type="ECO:0000313" key="3">
    <source>
        <dbReference type="Proteomes" id="UP000807469"/>
    </source>
</evidence>
<organism evidence="2 3">
    <name type="scientific">Pholiota conissans</name>
    <dbReference type="NCBI Taxonomy" id="109636"/>
    <lineage>
        <taxon>Eukaryota</taxon>
        <taxon>Fungi</taxon>
        <taxon>Dikarya</taxon>
        <taxon>Basidiomycota</taxon>
        <taxon>Agaricomycotina</taxon>
        <taxon>Agaricomycetes</taxon>
        <taxon>Agaricomycetidae</taxon>
        <taxon>Agaricales</taxon>
        <taxon>Agaricineae</taxon>
        <taxon>Strophariaceae</taxon>
        <taxon>Pholiota</taxon>
    </lineage>
</organism>
<dbReference type="AlphaFoldDB" id="A0A9P5YNQ9"/>
<dbReference type="EMBL" id="MU155525">
    <property type="protein sequence ID" value="KAF9472527.1"/>
    <property type="molecule type" value="Genomic_DNA"/>
</dbReference>
<gene>
    <name evidence="2" type="ORF">BDN70DRAFT_886910</name>
</gene>
<name>A0A9P5YNQ9_9AGAR</name>
<sequence length="70" mass="7804">KSIDTSSTPKLLSSLRPSSRPRGRSLVSQKTREHSSTRLKPPHLSASSLFPSILRLFHHTRSILCDILAI</sequence>
<proteinExistence type="predicted"/>
<feature type="compositionally biased region" description="Low complexity" evidence="1">
    <location>
        <begin position="1"/>
        <end position="28"/>
    </location>
</feature>
<dbReference type="Proteomes" id="UP000807469">
    <property type="component" value="Unassembled WGS sequence"/>
</dbReference>
<protein>
    <submittedName>
        <fullName evidence="2">Uncharacterized protein</fullName>
    </submittedName>
</protein>
<reference evidence="2" key="1">
    <citation type="submission" date="2020-11" db="EMBL/GenBank/DDBJ databases">
        <authorList>
            <consortium name="DOE Joint Genome Institute"/>
            <person name="Ahrendt S."/>
            <person name="Riley R."/>
            <person name="Andreopoulos W."/>
            <person name="Labutti K."/>
            <person name="Pangilinan J."/>
            <person name="Ruiz-Duenas F.J."/>
            <person name="Barrasa J.M."/>
            <person name="Sanchez-Garcia M."/>
            <person name="Camarero S."/>
            <person name="Miyauchi S."/>
            <person name="Serrano A."/>
            <person name="Linde D."/>
            <person name="Babiker R."/>
            <person name="Drula E."/>
            <person name="Ayuso-Fernandez I."/>
            <person name="Pacheco R."/>
            <person name="Padilla G."/>
            <person name="Ferreira P."/>
            <person name="Barriuso J."/>
            <person name="Kellner H."/>
            <person name="Castanera R."/>
            <person name="Alfaro M."/>
            <person name="Ramirez L."/>
            <person name="Pisabarro A.G."/>
            <person name="Kuo A."/>
            <person name="Tritt A."/>
            <person name="Lipzen A."/>
            <person name="He G."/>
            <person name="Yan M."/>
            <person name="Ng V."/>
            <person name="Cullen D."/>
            <person name="Martin F."/>
            <person name="Rosso M.-N."/>
            <person name="Henrissat B."/>
            <person name="Hibbett D."/>
            <person name="Martinez A.T."/>
            <person name="Grigoriev I.V."/>
        </authorList>
    </citation>
    <scope>NUCLEOTIDE SEQUENCE</scope>
    <source>
        <strain evidence="2">CIRM-BRFM 674</strain>
    </source>
</reference>
<accession>A0A9P5YNQ9</accession>
<evidence type="ECO:0000313" key="2">
    <source>
        <dbReference type="EMBL" id="KAF9472527.1"/>
    </source>
</evidence>
<evidence type="ECO:0000256" key="1">
    <source>
        <dbReference type="SAM" id="MobiDB-lite"/>
    </source>
</evidence>
<feature type="non-terminal residue" evidence="2">
    <location>
        <position position="1"/>
    </location>
</feature>